<dbReference type="SUPFAM" id="SSF50729">
    <property type="entry name" value="PH domain-like"/>
    <property type="match status" value="1"/>
</dbReference>
<protein>
    <recommendedName>
        <fullName evidence="1">Bacterial Pleckstrin homology domain-containing protein</fullName>
    </recommendedName>
</protein>
<reference evidence="2 3" key="1">
    <citation type="submission" date="2011-06" db="EMBL/GenBank/DDBJ databases">
        <title>The draft genome of Thiocapsa marina 5811.</title>
        <authorList>
            <consortium name="US DOE Joint Genome Institute (JGI-PGF)"/>
            <person name="Lucas S."/>
            <person name="Han J."/>
            <person name="Cheng J.-F."/>
            <person name="Goodwin L."/>
            <person name="Pitluck S."/>
            <person name="Peters L."/>
            <person name="Land M.L."/>
            <person name="Hauser L."/>
            <person name="Vogl K."/>
            <person name="Liu Z."/>
            <person name="Imhoff J."/>
            <person name="Thiel V."/>
            <person name="Frigaard N.-U."/>
            <person name="Bryant D."/>
            <person name="Woyke T.J."/>
        </authorList>
    </citation>
    <scope>NUCLEOTIDE SEQUENCE [LARGE SCALE GENOMIC DNA]</scope>
    <source>
        <strain evidence="2 3">5811</strain>
    </source>
</reference>
<dbReference type="eggNOG" id="ENOG503172B">
    <property type="taxonomic scope" value="Bacteria"/>
</dbReference>
<accession>F9UAE5</accession>
<name>F9UAE5_9GAMM</name>
<dbReference type="OrthoDB" id="3199551at2"/>
<dbReference type="PANTHER" id="PTHR35796:SF3">
    <property type="entry name" value="BHLH DOMAIN-CONTAINING PROTEIN"/>
    <property type="match status" value="1"/>
</dbReference>
<dbReference type="Pfam" id="PF08000">
    <property type="entry name" value="bPH_1"/>
    <property type="match status" value="1"/>
</dbReference>
<proteinExistence type="predicted"/>
<evidence type="ECO:0000313" key="3">
    <source>
        <dbReference type="Proteomes" id="UP000005459"/>
    </source>
</evidence>
<feature type="domain" description="Bacterial Pleckstrin homology" evidence="1">
    <location>
        <begin position="2"/>
        <end position="95"/>
    </location>
</feature>
<evidence type="ECO:0000313" key="2">
    <source>
        <dbReference type="EMBL" id="EGV19093.1"/>
    </source>
</evidence>
<dbReference type="EMBL" id="AFWV01000005">
    <property type="protein sequence ID" value="EGV19093.1"/>
    <property type="molecule type" value="Genomic_DNA"/>
</dbReference>
<keyword evidence="3" id="KW-1185">Reference proteome</keyword>
<dbReference type="PANTHER" id="PTHR35796">
    <property type="entry name" value="HYPOTHETICAL CYTOSOLIC PROTEIN"/>
    <property type="match status" value="1"/>
</dbReference>
<dbReference type="InterPro" id="IPR037063">
    <property type="entry name" value="PHb_sf"/>
</dbReference>
<dbReference type="AlphaFoldDB" id="F9UAE5"/>
<dbReference type="STRING" id="768671.ThimaDRAFT_1897"/>
<dbReference type="CDD" id="cd13225">
    <property type="entry name" value="PH-like_bacteria"/>
    <property type="match status" value="1"/>
</dbReference>
<sequence length="98" mass="11209">MNGEQIEHAYRLVRDAVLFTNRRPILIDKQGLFGKKVEYLSIPYKSVVRFSVESAGHFDLEAELKLWTSGMSNPIQKTFGKAVNIYEVQGLLAEYMGR</sequence>
<dbReference type="PATRIC" id="fig|768671.3.peg.2017"/>
<dbReference type="Gene3D" id="2.30.29.50">
    <property type="entry name" value="Bacterial Pleckstrin homology domain"/>
    <property type="match status" value="1"/>
</dbReference>
<dbReference type="InterPro" id="IPR012544">
    <property type="entry name" value="PHb"/>
</dbReference>
<organism evidence="2 3">
    <name type="scientific">Thiocapsa marina 5811</name>
    <dbReference type="NCBI Taxonomy" id="768671"/>
    <lineage>
        <taxon>Bacteria</taxon>
        <taxon>Pseudomonadati</taxon>
        <taxon>Pseudomonadota</taxon>
        <taxon>Gammaproteobacteria</taxon>
        <taxon>Chromatiales</taxon>
        <taxon>Chromatiaceae</taxon>
        <taxon>Thiocapsa</taxon>
    </lineage>
</organism>
<gene>
    <name evidence="2" type="ORF">ThimaDRAFT_1897</name>
</gene>
<dbReference type="Proteomes" id="UP000005459">
    <property type="component" value="Unassembled WGS sequence"/>
</dbReference>
<dbReference type="RefSeq" id="WP_007192773.1">
    <property type="nucleotide sequence ID" value="NZ_AFWV01000005.1"/>
</dbReference>
<evidence type="ECO:0000259" key="1">
    <source>
        <dbReference type="Pfam" id="PF08000"/>
    </source>
</evidence>